<dbReference type="GO" id="GO:0006367">
    <property type="term" value="P:transcription initiation at RNA polymerase II promoter"/>
    <property type="evidence" value="ECO:0007669"/>
    <property type="project" value="InterPro"/>
</dbReference>
<dbReference type="InterPro" id="IPR016656">
    <property type="entry name" value="TFIIE-bsu"/>
</dbReference>
<dbReference type="EMBL" id="QOKY01000185">
    <property type="protein sequence ID" value="RMZ53919.1"/>
    <property type="molecule type" value="Genomic_DNA"/>
</dbReference>
<dbReference type="AlphaFoldDB" id="A0A3M7KVP3"/>
<dbReference type="PANTHER" id="PTHR12716">
    <property type="entry name" value="TRANSCRIPTION INITIATION FACTOR IIE, BETA SUBUNIT"/>
    <property type="match status" value="1"/>
</dbReference>
<dbReference type="GO" id="GO:0005673">
    <property type="term" value="C:transcription factor TFIIE complex"/>
    <property type="evidence" value="ECO:0007669"/>
    <property type="project" value="InterPro"/>
</dbReference>
<evidence type="ECO:0000313" key="3">
    <source>
        <dbReference type="Proteomes" id="UP000279271"/>
    </source>
</evidence>
<name>A0A3M7KVP3_AUXPR</name>
<accession>A0A3M7KVP3</accession>
<dbReference type="Proteomes" id="UP000279271">
    <property type="component" value="Unassembled WGS sequence"/>
</dbReference>
<dbReference type="GO" id="GO:0001097">
    <property type="term" value="F:TFIIH-class transcription factor complex binding"/>
    <property type="evidence" value="ECO:0007669"/>
    <property type="project" value="TreeGrafter"/>
</dbReference>
<gene>
    <name evidence="2" type="ORF">APUTEX25_004944</name>
</gene>
<protein>
    <submittedName>
        <fullName evidence="2">Uncharacterized protein</fullName>
    </submittedName>
</protein>
<organism evidence="2 3">
    <name type="scientific">Auxenochlorella protothecoides</name>
    <name type="common">Green microalga</name>
    <name type="synonym">Chlorella protothecoides</name>
    <dbReference type="NCBI Taxonomy" id="3075"/>
    <lineage>
        <taxon>Eukaryota</taxon>
        <taxon>Viridiplantae</taxon>
        <taxon>Chlorophyta</taxon>
        <taxon>core chlorophytes</taxon>
        <taxon>Trebouxiophyceae</taxon>
        <taxon>Chlorellales</taxon>
        <taxon>Chlorellaceae</taxon>
        <taxon>Auxenochlorella</taxon>
    </lineage>
</organism>
<comment type="caution">
    <text evidence="2">The sequence shown here is derived from an EMBL/GenBank/DDBJ whole genome shotgun (WGS) entry which is preliminary data.</text>
</comment>
<proteinExistence type="predicted"/>
<evidence type="ECO:0000256" key="1">
    <source>
        <dbReference type="SAM" id="MobiDB-lite"/>
    </source>
</evidence>
<feature type="compositionally biased region" description="Basic residues" evidence="1">
    <location>
        <begin position="90"/>
        <end position="109"/>
    </location>
</feature>
<feature type="region of interest" description="Disordered" evidence="1">
    <location>
        <begin position="89"/>
        <end position="109"/>
    </location>
</feature>
<dbReference type="PANTHER" id="PTHR12716:SF8">
    <property type="entry name" value="TRANSCRIPTION INITIATION FACTOR IIE SUBUNIT BETA"/>
    <property type="match status" value="1"/>
</dbReference>
<sequence length="134" mass="15121">MRELRRNEKVGFDDVEGRIFYQPEINVKNKAAMLQKIQALKAEGKIIGFQSFEAEINGEVLFPIDQRLTEVPEAEDDLIAAVQAAGLKPAPRKAVRRREKADRKKKARKQAKLRSVTNVHLMHLLDGDAPGFST</sequence>
<evidence type="ECO:0000313" key="2">
    <source>
        <dbReference type="EMBL" id="RMZ53919.1"/>
    </source>
</evidence>
<reference evidence="3" key="1">
    <citation type="journal article" date="2018" name="Algal Res.">
        <title>Characterization of plant carbon substrate utilization by Auxenochlorella protothecoides.</title>
        <authorList>
            <person name="Vogler B.W."/>
            <person name="Starkenburg S.R."/>
            <person name="Sudasinghe N."/>
            <person name="Schambach J.Y."/>
            <person name="Rollin J.A."/>
            <person name="Pattathil S."/>
            <person name="Barry A.N."/>
        </authorList>
    </citation>
    <scope>NUCLEOTIDE SEQUENCE [LARGE SCALE GENOMIC DNA]</scope>
    <source>
        <strain evidence="3">UTEX 25</strain>
    </source>
</reference>